<evidence type="ECO:0000256" key="3">
    <source>
        <dbReference type="ARBA" id="ARBA00022679"/>
    </source>
</evidence>
<evidence type="ECO:0000256" key="1">
    <source>
        <dbReference type="ARBA" id="ARBA00022527"/>
    </source>
</evidence>
<feature type="domain" description="Protein kinase" evidence="7">
    <location>
        <begin position="1"/>
        <end position="227"/>
    </location>
</feature>
<dbReference type="Gene3D" id="1.10.510.10">
    <property type="entry name" value="Transferase(Phosphotransferase) domain 1"/>
    <property type="match status" value="1"/>
</dbReference>
<keyword evidence="5 9" id="KW-0418">Kinase</keyword>
<keyword evidence="3" id="KW-0808">Transferase</keyword>
<keyword evidence="4" id="KW-0547">Nucleotide-binding</keyword>
<dbReference type="InterPro" id="IPR000719">
    <property type="entry name" value="Prot_kinase_dom"/>
</dbReference>
<dbReference type="PROSITE" id="PS50011">
    <property type="entry name" value="PROTEIN_KINASE_DOM"/>
    <property type="match status" value="1"/>
</dbReference>
<dbReference type="InterPro" id="IPR011009">
    <property type="entry name" value="Kinase-like_dom_sf"/>
</dbReference>
<gene>
    <name evidence="9" type="primary">LOC108718930</name>
</gene>
<dbReference type="OrthoDB" id="10047816at2759"/>
<dbReference type="Proteomes" id="UP000186698">
    <property type="component" value="Chromosome 6L"/>
</dbReference>
<sequence length="287" mass="31894">MAIKVIKKSDKTNMSDIITEARVLKTAAGCPYLCQGHGSFQTQRHALLAMEYVSGGTLRNVIKNAGQLEKDLVTFYAAELVCGLQFLHSKGIIHRDLKPANVLVTNEGHIKIVDFGLAAEGVFGKKKIKGAKGTLPFMAPEVLQEKRYNRGVDWWALGIIVSKMACGTSPFIEYGNSTECRLSILLEQPCILIRFSPELQDLLRMLLKKNPKERLGCNGNIREHPFFNAIDWVQIENRTLPPPSQPKALSPVDFKKTCEEPPSFLESLKHTITSGDLVSLQDMACLD</sequence>
<evidence type="ECO:0000256" key="2">
    <source>
        <dbReference type="ARBA" id="ARBA00022553"/>
    </source>
</evidence>
<dbReference type="Pfam" id="PF00069">
    <property type="entry name" value="Pkinase"/>
    <property type="match status" value="1"/>
</dbReference>
<dbReference type="KEGG" id="xla:108718930"/>
<dbReference type="PROSITE" id="PS00108">
    <property type="entry name" value="PROTEIN_KINASE_ST"/>
    <property type="match status" value="1"/>
</dbReference>
<evidence type="ECO:0000256" key="6">
    <source>
        <dbReference type="ARBA" id="ARBA00022840"/>
    </source>
</evidence>
<dbReference type="PANTHER" id="PTHR24351">
    <property type="entry name" value="RIBOSOMAL PROTEIN S6 KINASE"/>
    <property type="match status" value="1"/>
</dbReference>
<dbReference type="GO" id="GO:0004674">
    <property type="term" value="F:protein serine/threonine kinase activity"/>
    <property type="evidence" value="ECO:0000318"/>
    <property type="project" value="GO_Central"/>
</dbReference>
<dbReference type="AlphaFoldDB" id="A0A8J1KXA9"/>
<name>A0A8J1KXA9_XENLA</name>
<organism evidence="8 9">
    <name type="scientific">Xenopus laevis</name>
    <name type="common">African clawed frog</name>
    <dbReference type="NCBI Taxonomy" id="8355"/>
    <lineage>
        <taxon>Eukaryota</taxon>
        <taxon>Metazoa</taxon>
        <taxon>Chordata</taxon>
        <taxon>Craniata</taxon>
        <taxon>Vertebrata</taxon>
        <taxon>Euteleostomi</taxon>
        <taxon>Amphibia</taxon>
        <taxon>Batrachia</taxon>
        <taxon>Anura</taxon>
        <taxon>Pipoidea</taxon>
        <taxon>Pipidae</taxon>
        <taxon>Xenopodinae</taxon>
        <taxon>Xenopus</taxon>
        <taxon>Xenopus</taxon>
    </lineage>
</organism>
<protein>
    <submittedName>
        <fullName evidence="9">Protein kinase C delta type</fullName>
    </submittedName>
</protein>
<evidence type="ECO:0000313" key="8">
    <source>
        <dbReference type="Proteomes" id="UP000186698"/>
    </source>
</evidence>
<dbReference type="SMART" id="SM00220">
    <property type="entry name" value="S_TKc"/>
    <property type="match status" value="1"/>
</dbReference>
<reference evidence="9" key="1">
    <citation type="submission" date="2025-08" db="UniProtKB">
        <authorList>
            <consortium name="RefSeq"/>
        </authorList>
    </citation>
    <scope>IDENTIFICATION</scope>
    <source>
        <strain evidence="9">J_2021</strain>
        <tissue evidence="9">Erythrocytes</tissue>
    </source>
</reference>
<proteinExistence type="predicted"/>
<evidence type="ECO:0000256" key="4">
    <source>
        <dbReference type="ARBA" id="ARBA00022741"/>
    </source>
</evidence>
<evidence type="ECO:0000259" key="7">
    <source>
        <dbReference type="PROSITE" id="PS50011"/>
    </source>
</evidence>
<accession>A0A8J1KXA9</accession>
<keyword evidence="1" id="KW-0723">Serine/threonine-protein kinase</keyword>
<keyword evidence="2" id="KW-0597">Phosphoprotein</keyword>
<dbReference type="InterPro" id="IPR008271">
    <property type="entry name" value="Ser/Thr_kinase_AS"/>
</dbReference>
<evidence type="ECO:0000313" key="9">
    <source>
        <dbReference type="RefSeq" id="XP_041421940.1"/>
    </source>
</evidence>
<dbReference type="GO" id="GO:0005634">
    <property type="term" value="C:nucleus"/>
    <property type="evidence" value="ECO:0000318"/>
    <property type="project" value="GO_Central"/>
</dbReference>
<dbReference type="GO" id="GO:0005524">
    <property type="term" value="F:ATP binding"/>
    <property type="evidence" value="ECO:0007669"/>
    <property type="project" value="UniProtKB-KW"/>
</dbReference>
<dbReference type="FunFam" id="1.10.510.10:FF:000048">
    <property type="entry name" value="Protein kinase C"/>
    <property type="match status" value="1"/>
</dbReference>
<keyword evidence="8" id="KW-1185">Reference proteome</keyword>
<dbReference type="GeneID" id="108718930"/>
<evidence type="ECO:0000256" key="5">
    <source>
        <dbReference type="ARBA" id="ARBA00022777"/>
    </source>
</evidence>
<dbReference type="RefSeq" id="XP_041421940.1">
    <property type="nucleotide sequence ID" value="XM_041566006.1"/>
</dbReference>
<dbReference type="SUPFAM" id="SSF56112">
    <property type="entry name" value="Protein kinase-like (PK-like)"/>
    <property type="match status" value="1"/>
</dbReference>
<dbReference type="Gene3D" id="3.30.200.20">
    <property type="entry name" value="Phosphorylase Kinase, domain 1"/>
    <property type="match status" value="1"/>
</dbReference>
<keyword evidence="6" id="KW-0067">ATP-binding</keyword>
<dbReference type="GO" id="GO:0005737">
    <property type="term" value="C:cytoplasm"/>
    <property type="evidence" value="ECO:0000318"/>
    <property type="project" value="GO_Central"/>
</dbReference>